<keyword evidence="2" id="KW-1185">Reference proteome</keyword>
<dbReference type="Proteomes" id="UP000606396">
    <property type="component" value="Unassembled WGS sequence"/>
</dbReference>
<proteinExistence type="predicted"/>
<organism evidence="1 2">
    <name type="scientific">Nostoc punctiforme FACHB-252</name>
    <dbReference type="NCBI Taxonomy" id="1357509"/>
    <lineage>
        <taxon>Bacteria</taxon>
        <taxon>Bacillati</taxon>
        <taxon>Cyanobacteriota</taxon>
        <taxon>Cyanophyceae</taxon>
        <taxon>Nostocales</taxon>
        <taxon>Nostocaceae</taxon>
        <taxon>Nostoc</taxon>
    </lineage>
</organism>
<sequence>MYGVIIMSYELPINNSADFWLKLDQLVTTSKLKIDRPKGTSHPRYPSLIYPLDYGYLEDTRSGDRDNIDVWLGSLSGKAVTAFICSVDLEKRDTEIKILVGCTYQESREILNIHNIGFQSAILLVRDEVVAV</sequence>
<dbReference type="InterPro" id="IPR036649">
    <property type="entry name" value="Pyrophosphatase_sf"/>
</dbReference>
<dbReference type="EMBL" id="JACJTC010000025">
    <property type="protein sequence ID" value="MBD2615324.1"/>
    <property type="molecule type" value="Genomic_DNA"/>
</dbReference>
<evidence type="ECO:0000313" key="2">
    <source>
        <dbReference type="Proteomes" id="UP000606396"/>
    </source>
</evidence>
<accession>A0ABR8HHR1</accession>
<protein>
    <submittedName>
        <fullName evidence="1">Inorganic pyrophosphatase</fullName>
    </submittedName>
</protein>
<evidence type="ECO:0000313" key="1">
    <source>
        <dbReference type="EMBL" id="MBD2615324.1"/>
    </source>
</evidence>
<name>A0ABR8HHR1_NOSPU</name>
<dbReference type="Gene3D" id="3.90.80.10">
    <property type="entry name" value="Inorganic pyrophosphatase"/>
    <property type="match status" value="1"/>
</dbReference>
<gene>
    <name evidence="1" type="ORF">H6G94_29420</name>
</gene>
<reference evidence="1 2" key="1">
    <citation type="journal article" date="2020" name="ISME J.">
        <title>Comparative genomics reveals insights into cyanobacterial evolution and habitat adaptation.</title>
        <authorList>
            <person name="Chen M.Y."/>
            <person name="Teng W.K."/>
            <person name="Zhao L."/>
            <person name="Hu C.X."/>
            <person name="Zhou Y.K."/>
            <person name="Han B.P."/>
            <person name="Song L.R."/>
            <person name="Shu W.S."/>
        </authorList>
    </citation>
    <scope>NUCLEOTIDE SEQUENCE [LARGE SCALE GENOMIC DNA]</scope>
    <source>
        <strain evidence="1 2">FACHB-252</strain>
    </source>
</reference>
<dbReference type="SUPFAM" id="SSF50324">
    <property type="entry name" value="Inorganic pyrophosphatase"/>
    <property type="match status" value="1"/>
</dbReference>
<comment type="caution">
    <text evidence="1">The sequence shown here is derived from an EMBL/GenBank/DDBJ whole genome shotgun (WGS) entry which is preliminary data.</text>
</comment>